<dbReference type="Pfam" id="PF06245">
    <property type="entry name" value="DUF1015"/>
    <property type="match status" value="1"/>
</dbReference>
<name>A0A6J4I5G9_9ACTN</name>
<sequence>MPRFEPFAGLRYHSDIDLDAVTSPPYDVIDDAERAELAARTGYNAVRVDLPVDGEGEPGEDRYSTAARFLREFVADGVLVLDDAPSLYVYRMGHHDEQGRPRQTTGVIGALGIEAPGEGDVLPHEHTTPKARSDRLELLRATAANLSPIWGLSLAPGLSALCDAVSGAPPDARATDAEGVHHRLWRVTAPALVDQLREVVAGAPVVIADGHHRYETSRAYRDERRASDGAGLWDLTMAFVVELTEDELAVRPIHRLLDELPEPFDPVAVLGGHFELSDGGPAGLALTERMADAGALALVLPEGRSWLLRPKAGAFPDELPDLDSSRLQHALAEVLPDVDVTYQHGVDRALAAVAGGHAGAAVLLRPATVAQITETADRRGRMPPKTTYFFPKPRTGFVFRQMT</sequence>
<protein>
    <submittedName>
        <fullName evidence="1">Related to HTH domain of SpoOJ/ParA/ParB/repB family, involved in chromosome partitioning</fullName>
    </submittedName>
</protein>
<dbReference type="PANTHER" id="PTHR36454:SF1">
    <property type="entry name" value="DUF1015 DOMAIN-CONTAINING PROTEIN"/>
    <property type="match status" value="1"/>
</dbReference>
<dbReference type="PIRSF" id="PIRSF033563">
    <property type="entry name" value="UCP033563"/>
    <property type="match status" value="1"/>
</dbReference>
<proteinExistence type="predicted"/>
<dbReference type="PANTHER" id="PTHR36454">
    <property type="entry name" value="LMO2823 PROTEIN"/>
    <property type="match status" value="1"/>
</dbReference>
<dbReference type="InterPro" id="IPR008323">
    <property type="entry name" value="UCP033563"/>
</dbReference>
<dbReference type="AlphaFoldDB" id="A0A6J4I5G9"/>
<reference evidence="1" key="1">
    <citation type="submission" date="2020-02" db="EMBL/GenBank/DDBJ databases">
        <authorList>
            <person name="Meier V. D."/>
        </authorList>
    </citation>
    <scope>NUCLEOTIDE SEQUENCE</scope>
    <source>
        <strain evidence="1">AVDCRST_MAG20</strain>
    </source>
</reference>
<organism evidence="1">
    <name type="scientific">uncultured Acidimicrobiales bacterium</name>
    <dbReference type="NCBI Taxonomy" id="310071"/>
    <lineage>
        <taxon>Bacteria</taxon>
        <taxon>Bacillati</taxon>
        <taxon>Actinomycetota</taxon>
        <taxon>Acidimicrobiia</taxon>
        <taxon>Acidimicrobiales</taxon>
        <taxon>environmental samples</taxon>
    </lineage>
</organism>
<dbReference type="EMBL" id="CADCSY010000079">
    <property type="protein sequence ID" value="CAA9241667.1"/>
    <property type="molecule type" value="Genomic_DNA"/>
</dbReference>
<gene>
    <name evidence="1" type="ORF">AVDCRST_MAG20-1753</name>
</gene>
<evidence type="ECO:0000313" key="1">
    <source>
        <dbReference type="EMBL" id="CAA9241667.1"/>
    </source>
</evidence>
<accession>A0A6J4I5G9</accession>